<organism evidence="1">
    <name type="scientific">marine metagenome</name>
    <dbReference type="NCBI Taxonomy" id="408172"/>
    <lineage>
        <taxon>unclassified sequences</taxon>
        <taxon>metagenomes</taxon>
        <taxon>ecological metagenomes</taxon>
    </lineage>
</organism>
<reference evidence="1" key="1">
    <citation type="submission" date="2018-05" db="EMBL/GenBank/DDBJ databases">
        <authorList>
            <person name="Lanie J.A."/>
            <person name="Ng W.-L."/>
            <person name="Kazmierczak K.M."/>
            <person name="Andrzejewski T.M."/>
            <person name="Davidsen T.M."/>
            <person name="Wayne K.J."/>
            <person name="Tettelin H."/>
            <person name="Glass J.I."/>
            <person name="Rusch D."/>
            <person name="Podicherti R."/>
            <person name="Tsui H.-C.T."/>
            <person name="Winkler M.E."/>
        </authorList>
    </citation>
    <scope>NUCLEOTIDE SEQUENCE</scope>
</reference>
<evidence type="ECO:0000313" key="1">
    <source>
        <dbReference type="EMBL" id="SVE25376.1"/>
    </source>
</evidence>
<accession>A0A383BYS4</accession>
<name>A0A383BYS4_9ZZZZ</name>
<sequence>TMEKVLADIDKVIIDKNAGSGVVPYLPLPALTKKSEGSDTQ</sequence>
<proteinExistence type="predicted"/>
<feature type="non-terminal residue" evidence="1">
    <location>
        <position position="1"/>
    </location>
</feature>
<dbReference type="AlphaFoldDB" id="A0A383BYS4"/>
<protein>
    <submittedName>
        <fullName evidence="1">Uncharacterized protein</fullName>
    </submittedName>
</protein>
<dbReference type="EMBL" id="UINC01204584">
    <property type="protein sequence ID" value="SVE25376.1"/>
    <property type="molecule type" value="Genomic_DNA"/>
</dbReference>
<gene>
    <name evidence="1" type="ORF">METZ01_LOCUS478230</name>
</gene>